<dbReference type="InterPro" id="IPR050300">
    <property type="entry name" value="GDXG_lipolytic_enzyme"/>
</dbReference>
<dbReference type="EMBL" id="QSOI01000002">
    <property type="protein sequence ID" value="RGI86169.1"/>
    <property type="molecule type" value="Genomic_DNA"/>
</dbReference>
<dbReference type="InterPro" id="IPR049492">
    <property type="entry name" value="BD-FAE-like_dom"/>
</dbReference>
<comment type="caution">
    <text evidence="3">The sequence shown here is derived from an EMBL/GenBank/DDBJ whole genome shotgun (WGS) entry which is preliminary data.</text>
</comment>
<evidence type="ECO:0000313" key="5">
    <source>
        <dbReference type="Proteomes" id="UP000260664"/>
    </source>
</evidence>
<dbReference type="Proteomes" id="UP000260664">
    <property type="component" value="Unassembled WGS sequence"/>
</dbReference>
<dbReference type="InterPro" id="IPR029058">
    <property type="entry name" value="AB_hydrolase_fold"/>
</dbReference>
<dbReference type="Proteomes" id="UP000261208">
    <property type="component" value="Unassembled WGS sequence"/>
</dbReference>
<evidence type="ECO:0000259" key="2">
    <source>
        <dbReference type="Pfam" id="PF20434"/>
    </source>
</evidence>
<dbReference type="SUPFAM" id="SSF53474">
    <property type="entry name" value="alpha/beta-Hydrolases"/>
    <property type="match status" value="1"/>
</dbReference>
<dbReference type="Pfam" id="PF20434">
    <property type="entry name" value="BD-FAE"/>
    <property type="match status" value="1"/>
</dbReference>
<name>A0A3E4F991_9FIRM</name>
<proteinExistence type="predicted"/>
<reference evidence="5 6" key="1">
    <citation type="submission" date="2018-08" db="EMBL/GenBank/DDBJ databases">
        <title>A genome reference for cultivated species of the human gut microbiota.</title>
        <authorList>
            <person name="Zou Y."/>
            <person name="Xue W."/>
            <person name="Luo G."/>
        </authorList>
    </citation>
    <scope>NUCLEOTIDE SEQUENCE [LARGE SCALE GENOMIC DNA]</scope>
    <source>
        <strain evidence="4 6">TF11-11</strain>
        <strain evidence="3 5">TM09-19AC</strain>
    </source>
</reference>
<protein>
    <submittedName>
        <fullName evidence="3">Alpha/beta hydrolase</fullName>
    </submittedName>
</protein>
<evidence type="ECO:0000313" key="4">
    <source>
        <dbReference type="EMBL" id="RGK50116.1"/>
    </source>
</evidence>
<feature type="domain" description="BD-FAE-like" evidence="2">
    <location>
        <begin position="30"/>
        <end position="220"/>
    </location>
</feature>
<dbReference type="AlphaFoldDB" id="A0A3E4F991"/>
<sequence>MIYKEIPIQVEGSDKTSRAHFYILDTLPDEMKIQKRPIILICPGGGYHKVSYREGEPLAMHFLSLGYHACVLQYSVSPEAFYPTQLLEVTESVRQIHEHAKEWYIDTKKIVLAGASAGGHLAANYCAFWKREFLVEKSGMQREMLKPRGLILCYPVITSDPKYAHTPSFQNLLGDTVEEEAWNLSLDHQITDSMPPCFIWHTATDQTVPLPNSLLLAMALWKAGIPVELHVYPEGVHGLSLANELVECLDGRGVQEECTSWISLVDTWLDRLMKKEGEE</sequence>
<evidence type="ECO:0000313" key="6">
    <source>
        <dbReference type="Proteomes" id="UP000261208"/>
    </source>
</evidence>
<keyword evidence="1 3" id="KW-0378">Hydrolase</keyword>
<gene>
    <name evidence="4" type="ORF">DXD10_02520</name>
    <name evidence="3" type="ORF">DXD84_01790</name>
</gene>
<organism evidence="3 5">
    <name type="scientific">Dorea formicigenerans</name>
    <dbReference type="NCBI Taxonomy" id="39486"/>
    <lineage>
        <taxon>Bacteria</taxon>
        <taxon>Bacillati</taxon>
        <taxon>Bacillota</taxon>
        <taxon>Clostridia</taxon>
        <taxon>Lachnospirales</taxon>
        <taxon>Lachnospiraceae</taxon>
        <taxon>Dorea</taxon>
    </lineage>
</organism>
<evidence type="ECO:0000313" key="3">
    <source>
        <dbReference type="EMBL" id="RGI86169.1"/>
    </source>
</evidence>
<dbReference type="EMBL" id="QSQQ01000002">
    <property type="protein sequence ID" value="RGK50116.1"/>
    <property type="molecule type" value="Genomic_DNA"/>
</dbReference>
<dbReference type="RefSeq" id="WP_117494237.1">
    <property type="nucleotide sequence ID" value="NZ_QSOI01000002.1"/>
</dbReference>
<dbReference type="Gene3D" id="3.40.50.1820">
    <property type="entry name" value="alpha/beta hydrolase"/>
    <property type="match status" value="1"/>
</dbReference>
<dbReference type="GO" id="GO:0016787">
    <property type="term" value="F:hydrolase activity"/>
    <property type="evidence" value="ECO:0007669"/>
    <property type="project" value="UniProtKB-KW"/>
</dbReference>
<dbReference type="PANTHER" id="PTHR48081:SF6">
    <property type="entry name" value="PEPTIDASE S9 PROLYL OLIGOPEPTIDASE CATALYTIC DOMAIN-CONTAINING PROTEIN"/>
    <property type="match status" value="1"/>
</dbReference>
<dbReference type="PANTHER" id="PTHR48081">
    <property type="entry name" value="AB HYDROLASE SUPERFAMILY PROTEIN C4A8.06C"/>
    <property type="match status" value="1"/>
</dbReference>
<evidence type="ECO:0000256" key="1">
    <source>
        <dbReference type="ARBA" id="ARBA00022801"/>
    </source>
</evidence>
<accession>A0A3E4F991</accession>